<evidence type="ECO:0000259" key="2">
    <source>
        <dbReference type="Pfam" id="PF14534"/>
    </source>
</evidence>
<evidence type="ECO:0000256" key="1">
    <source>
        <dbReference type="SAM" id="SignalP"/>
    </source>
</evidence>
<dbReference type="Gene3D" id="3.10.450.50">
    <property type="match status" value="1"/>
</dbReference>
<keyword evidence="1" id="KW-0732">Signal</keyword>
<dbReference type="EMBL" id="BAAAFD010000010">
    <property type="protein sequence ID" value="GAA0858970.1"/>
    <property type="molecule type" value="Genomic_DNA"/>
</dbReference>
<feature type="domain" description="DUF4440" evidence="2">
    <location>
        <begin position="42"/>
        <end position="152"/>
    </location>
</feature>
<sequence length="161" mass="18020">MIRFNQLVFGLGFVFSSAIMAQVSESEVLFKVLELKDQALFKQGFNQCDLSITASLISDDLEFYHDQGGVDKGKAAFLNTLKNGLCQTGQNKIARHLVSGSLKVFPMYDQGELYGAIQIGEHNFAPSGEPVVVELPARFTHLWLLQDGEWRLARVLSYDHH</sequence>
<dbReference type="InterPro" id="IPR032710">
    <property type="entry name" value="NTF2-like_dom_sf"/>
</dbReference>
<gene>
    <name evidence="3" type="ORF">GCM10009114_30600</name>
</gene>
<evidence type="ECO:0000313" key="3">
    <source>
        <dbReference type="EMBL" id="GAA0858970.1"/>
    </source>
</evidence>
<evidence type="ECO:0000313" key="4">
    <source>
        <dbReference type="Proteomes" id="UP001500359"/>
    </source>
</evidence>
<dbReference type="Proteomes" id="UP001500359">
    <property type="component" value="Unassembled WGS sequence"/>
</dbReference>
<accession>A0ABN1LQ90</accession>
<dbReference type="RefSeq" id="WP_343861522.1">
    <property type="nucleotide sequence ID" value="NZ_BAAAFD010000010.1"/>
</dbReference>
<organism evidence="3 4">
    <name type="scientific">Aliiglaciecola litoralis</name>
    <dbReference type="NCBI Taxonomy" id="582857"/>
    <lineage>
        <taxon>Bacteria</taxon>
        <taxon>Pseudomonadati</taxon>
        <taxon>Pseudomonadota</taxon>
        <taxon>Gammaproteobacteria</taxon>
        <taxon>Alteromonadales</taxon>
        <taxon>Alteromonadaceae</taxon>
        <taxon>Aliiglaciecola</taxon>
    </lineage>
</organism>
<dbReference type="InterPro" id="IPR027843">
    <property type="entry name" value="DUF4440"/>
</dbReference>
<dbReference type="Pfam" id="PF14534">
    <property type="entry name" value="DUF4440"/>
    <property type="match status" value="1"/>
</dbReference>
<feature type="chain" id="PRO_5046294232" description="DUF4440 domain-containing protein" evidence="1">
    <location>
        <begin position="22"/>
        <end position="161"/>
    </location>
</feature>
<reference evidence="3 4" key="1">
    <citation type="journal article" date="2019" name="Int. J. Syst. Evol. Microbiol.">
        <title>The Global Catalogue of Microorganisms (GCM) 10K type strain sequencing project: providing services to taxonomists for standard genome sequencing and annotation.</title>
        <authorList>
            <consortium name="The Broad Institute Genomics Platform"/>
            <consortium name="The Broad Institute Genome Sequencing Center for Infectious Disease"/>
            <person name="Wu L."/>
            <person name="Ma J."/>
        </authorList>
    </citation>
    <scope>NUCLEOTIDE SEQUENCE [LARGE SCALE GENOMIC DNA]</scope>
    <source>
        <strain evidence="3 4">JCM 15896</strain>
    </source>
</reference>
<dbReference type="SUPFAM" id="SSF54427">
    <property type="entry name" value="NTF2-like"/>
    <property type="match status" value="1"/>
</dbReference>
<comment type="caution">
    <text evidence="3">The sequence shown here is derived from an EMBL/GenBank/DDBJ whole genome shotgun (WGS) entry which is preliminary data.</text>
</comment>
<name>A0ABN1LQ90_9ALTE</name>
<feature type="signal peptide" evidence="1">
    <location>
        <begin position="1"/>
        <end position="21"/>
    </location>
</feature>
<protein>
    <recommendedName>
        <fullName evidence="2">DUF4440 domain-containing protein</fullName>
    </recommendedName>
</protein>
<proteinExistence type="predicted"/>
<keyword evidence="4" id="KW-1185">Reference proteome</keyword>